<evidence type="ECO:0008006" key="3">
    <source>
        <dbReference type="Google" id="ProtNLM"/>
    </source>
</evidence>
<dbReference type="AlphaFoldDB" id="A0A397R3Q0"/>
<dbReference type="InParanoid" id="A0A397R3Q0"/>
<sequence>MAVTLNQGLRNYQESISHEIGGISAQVNLCPSASNILLIIPLFKTIGVGVMTPSLIYNYQIRNSGGLFSGAHFTYFPTLYKNGSNIYINNPDGTVDYYNGYNNVNPETESYVYYSYAGRDLYILKDKYENKIEYLEHNYSLPYRILYKNGMTINVQSSSNIPMKIDNVCGDEIYFSYNGSYITNLIYYKNNVIKYKTYLSYTNNKLSGVETKVVDNNIETTIEYYTITESTNSLVVKDEIMNYSYTYTLNNDNQVISFYDSYYPTNITSISYSDTTTTVTDIFGKTSKYYFCNGLPNFYLDSLGYINEKSYDYITKRIKEENRYPLLNPKPNLLPVNISGFSHSTGLSVTSYSETDTNYDFITDKYKIVGTDDTASYLIHESGAYLDTIQFIFYVKVLVEGENDSKLNVSFSIGPKSVYRAIDLNYKEGYQFVSLELTASYNYTYISMNFEAKGVQAVVGGLSVIRNTGLKSYTYNDTNLTSFNSKYNKKDLEYDKNLVSSSVGTNLPATNYKYDNRNNITKEEKPYLLDVN</sequence>
<evidence type="ECO:0000313" key="1">
    <source>
        <dbReference type="EMBL" id="RIA64784.1"/>
    </source>
</evidence>
<protein>
    <recommendedName>
        <fullName evidence="3">YD repeat-containing protein</fullName>
    </recommendedName>
</protein>
<comment type="caution">
    <text evidence="1">The sequence shown here is derived from an EMBL/GenBank/DDBJ whole genome shotgun (WGS) entry which is preliminary data.</text>
</comment>
<name>A0A397R3Q0_9MOLU</name>
<dbReference type="Proteomes" id="UP000266506">
    <property type="component" value="Unassembled WGS sequence"/>
</dbReference>
<reference evidence="1 2" key="1">
    <citation type="submission" date="2018-08" db="EMBL/GenBank/DDBJ databases">
        <title>Genomic Encyclopedia of Archaeal and Bacterial Type Strains, Phase II (KMG-II): from individual species to whole genera.</title>
        <authorList>
            <person name="Goeker M."/>
        </authorList>
    </citation>
    <scope>NUCLEOTIDE SEQUENCE [LARGE SCALE GENOMIC DNA]</scope>
    <source>
        <strain evidence="1 2">ATCC 27112</strain>
    </source>
</reference>
<keyword evidence="2" id="KW-1185">Reference proteome</keyword>
<evidence type="ECO:0000313" key="2">
    <source>
        <dbReference type="Proteomes" id="UP000266506"/>
    </source>
</evidence>
<proteinExistence type="predicted"/>
<feature type="non-terminal residue" evidence="1">
    <location>
        <position position="532"/>
    </location>
</feature>
<accession>A0A397R3Q0</accession>
<dbReference type="EMBL" id="QXEV01000039">
    <property type="protein sequence ID" value="RIA64784.1"/>
    <property type="molecule type" value="Genomic_DNA"/>
</dbReference>
<organism evidence="1 2">
    <name type="scientific">Anaeroplasma bactoclasticum</name>
    <dbReference type="NCBI Taxonomy" id="2088"/>
    <lineage>
        <taxon>Bacteria</taxon>
        <taxon>Bacillati</taxon>
        <taxon>Mycoplasmatota</taxon>
        <taxon>Mollicutes</taxon>
        <taxon>Anaeroplasmatales</taxon>
        <taxon>Anaeroplasmataceae</taxon>
        <taxon>Anaeroplasma</taxon>
    </lineage>
</organism>
<gene>
    <name evidence="1" type="ORF">EI71_01913</name>
</gene>